<organism evidence="1 2">
    <name type="scientific">Clavelina lepadiformis</name>
    <name type="common">Light-bulb sea squirt</name>
    <name type="synonym">Ascidia lepadiformis</name>
    <dbReference type="NCBI Taxonomy" id="159417"/>
    <lineage>
        <taxon>Eukaryota</taxon>
        <taxon>Metazoa</taxon>
        <taxon>Chordata</taxon>
        <taxon>Tunicata</taxon>
        <taxon>Ascidiacea</taxon>
        <taxon>Aplousobranchia</taxon>
        <taxon>Clavelinidae</taxon>
        <taxon>Clavelina</taxon>
    </lineage>
</organism>
<sequence length="60" mass="6779">MVVNAAAYDNVSLPLNNWYERLDTGKNDSSAGDLFKFSRGKWGLRRAANLSVNFILKPFE</sequence>
<accession>A0ABP0GXG0</accession>
<keyword evidence="2" id="KW-1185">Reference proteome</keyword>
<protein>
    <submittedName>
        <fullName evidence="1">Uncharacterized protein</fullName>
    </submittedName>
</protein>
<gene>
    <name evidence="1" type="ORF">CVLEPA_LOCUS29000</name>
</gene>
<name>A0ABP0GXG0_CLALP</name>
<dbReference type="EMBL" id="CAWYQH010000152">
    <property type="protein sequence ID" value="CAK8695778.1"/>
    <property type="molecule type" value="Genomic_DNA"/>
</dbReference>
<evidence type="ECO:0000313" key="1">
    <source>
        <dbReference type="EMBL" id="CAK8695778.1"/>
    </source>
</evidence>
<proteinExistence type="predicted"/>
<evidence type="ECO:0000313" key="2">
    <source>
        <dbReference type="Proteomes" id="UP001642483"/>
    </source>
</evidence>
<dbReference type="Proteomes" id="UP001642483">
    <property type="component" value="Unassembled WGS sequence"/>
</dbReference>
<reference evidence="1 2" key="1">
    <citation type="submission" date="2024-02" db="EMBL/GenBank/DDBJ databases">
        <authorList>
            <person name="Daric V."/>
            <person name="Darras S."/>
        </authorList>
    </citation>
    <scope>NUCLEOTIDE SEQUENCE [LARGE SCALE GENOMIC DNA]</scope>
</reference>
<comment type="caution">
    <text evidence="1">The sequence shown here is derived from an EMBL/GenBank/DDBJ whole genome shotgun (WGS) entry which is preliminary data.</text>
</comment>